<dbReference type="EMBL" id="OB660757">
    <property type="protein sequence ID" value="CAD7226141.1"/>
    <property type="molecule type" value="Genomic_DNA"/>
</dbReference>
<feature type="compositionally biased region" description="Basic residues" evidence="1">
    <location>
        <begin position="49"/>
        <end position="58"/>
    </location>
</feature>
<name>A0A7R8WB69_9CRUS</name>
<feature type="compositionally biased region" description="Basic residues" evidence="1">
    <location>
        <begin position="9"/>
        <end position="20"/>
    </location>
</feature>
<feature type="compositionally biased region" description="Polar residues" evidence="1">
    <location>
        <begin position="201"/>
        <end position="218"/>
    </location>
</feature>
<protein>
    <submittedName>
        <fullName evidence="2">Uncharacterized protein</fullName>
    </submittedName>
</protein>
<proteinExistence type="predicted"/>
<accession>A0A7R8WB69</accession>
<feature type="compositionally biased region" description="Pro residues" evidence="1">
    <location>
        <begin position="166"/>
        <end position="182"/>
    </location>
</feature>
<feature type="compositionally biased region" description="Low complexity" evidence="1">
    <location>
        <begin position="183"/>
        <end position="195"/>
    </location>
</feature>
<organism evidence="2">
    <name type="scientific">Cyprideis torosa</name>
    <dbReference type="NCBI Taxonomy" id="163714"/>
    <lineage>
        <taxon>Eukaryota</taxon>
        <taxon>Metazoa</taxon>
        <taxon>Ecdysozoa</taxon>
        <taxon>Arthropoda</taxon>
        <taxon>Crustacea</taxon>
        <taxon>Oligostraca</taxon>
        <taxon>Ostracoda</taxon>
        <taxon>Podocopa</taxon>
        <taxon>Podocopida</taxon>
        <taxon>Cytherocopina</taxon>
        <taxon>Cytheroidea</taxon>
        <taxon>Cytherideidae</taxon>
        <taxon>Cyprideis</taxon>
    </lineage>
</organism>
<feature type="region of interest" description="Disordered" evidence="1">
    <location>
        <begin position="1"/>
        <end position="58"/>
    </location>
</feature>
<feature type="region of interest" description="Disordered" evidence="1">
    <location>
        <begin position="157"/>
        <end position="259"/>
    </location>
</feature>
<evidence type="ECO:0000313" key="2">
    <source>
        <dbReference type="EMBL" id="CAD7226141.1"/>
    </source>
</evidence>
<reference evidence="2" key="1">
    <citation type="submission" date="2020-11" db="EMBL/GenBank/DDBJ databases">
        <authorList>
            <person name="Tran Van P."/>
        </authorList>
    </citation>
    <scope>NUCLEOTIDE SEQUENCE</scope>
</reference>
<dbReference type="OrthoDB" id="6150112at2759"/>
<gene>
    <name evidence="2" type="ORF">CTOB1V02_LOCUS4066</name>
</gene>
<sequence length="259" mass="28898">MASEDSVKRSQKTRRKKRAQRMLEERQLKEQLNTKIEPEDSADEVLGPRPRRPERRKKVRTKEAIFEQDIVDGFAILSFTSMDDLQEVLAESIDANRSDLDVSVQAFSRAEVLLEYSCRSLIELAECSSYIDKHQRLPDPFLPLGIKRARKRKNRVNAIWRDAADPRPPTQGPLGPSAPPGPSSSSALTPSPSGSKKQPIYTDSSKTLNGPTKSSNPYRFSDVSEDSNSHHGNSDQGYQVSVDHDMACLSESPIPPSLP</sequence>
<dbReference type="AlphaFoldDB" id="A0A7R8WB69"/>
<evidence type="ECO:0000256" key="1">
    <source>
        <dbReference type="SAM" id="MobiDB-lite"/>
    </source>
</evidence>